<accession>F0WY34</accession>
<gene>
    <name evidence="2" type="primary">AlNc14C369G11080</name>
    <name evidence="2" type="ORF">ALNC14_125270</name>
</gene>
<keyword evidence="1" id="KW-0812">Transmembrane</keyword>
<dbReference type="AlphaFoldDB" id="F0WY34"/>
<reference evidence="2" key="1">
    <citation type="journal article" date="2011" name="PLoS Biol.">
        <title>Gene gain and loss during evolution of obligate parasitism in the white rust pathogen of Arabidopsis thaliana.</title>
        <authorList>
            <person name="Kemen E."/>
            <person name="Gardiner A."/>
            <person name="Schultz-Larsen T."/>
            <person name="Kemen A.C."/>
            <person name="Balmuth A.L."/>
            <person name="Robert-Seilaniantz A."/>
            <person name="Bailey K."/>
            <person name="Holub E."/>
            <person name="Studholme D.J."/>
            <person name="Maclean D."/>
            <person name="Jones J.D."/>
        </authorList>
    </citation>
    <scope>NUCLEOTIDE SEQUENCE</scope>
</reference>
<proteinExistence type="predicted"/>
<reference evidence="2" key="2">
    <citation type="submission" date="2011-02" db="EMBL/GenBank/DDBJ databases">
        <authorList>
            <person name="MacLean D."/>
        </authorList>
    </citation>
    <scope>NUCLEOTIDE SEQUENCE</scope>
</reference>
<dbReference type="EMBL" id="FR824414">
    <property type="protein sequence ID" value="CCA26383.1"/>
    <property type="molecule type" value="Genomic_DNA"/>
</dbReference>
<feature type="transmembrane region" description="Helical" evidence="1">
    <location>
        <begin position="103"/>
        <end position="124"/>
    </location>
</feature>
<evidence type="ECO:0000256" key="1">
    <source>
        <dbReference type="SAM" id="Phobius"/>
    </source>
</evidence>
<sequence length="287" mass="32685">MRIAEFGNDLRQWNACHYKQFDGTLWMKKQKQHVGQLYYDVDMSIVTEKANNKSRPPINVKIHMKLWRRRKEVIQEERRASLWDEQADAYWKRMEPSRQRRRWRVQCVILCALIIALVGGAVNWRHFWGWELAHGRKSDQSAMNVTLLNGSGGTTSNLAANGVQQDTRRDDVDKGIRAKCRVRGVQTRWHEEMCRSSEVLVRESHDAACMNGCSFGSITVTKLVCEHGSRSSLTNVCPVSVDCSGACRVYEEEMGYPGAASSCDRACTSILASSCARVLEILNDLQI</sequence>
<organism evidence="2">
    <name type="scientific">Albugo laibachii Nc14</name>
    <dbReference type="NCBI Taxonomy" id="890382"/>
    <lineage>
        <taxon>Eukaryota</taxon>
        <taxon>Sar</taxon>
        <taxon>Stramenopiles</taxon>
        <taxon>Oomycota</taxon>
        <taxon>Peronosporomycetes</taxon>
        <taxon>Albuginales</taxon>
        <taxon>Albuginaceae</taxon>
        <taxon>Albugo</taxon>
    </lineage>
</organism>
<name>F0WY34_9STRA</name>
<protein>
    <submittedName>
        <fullName evidence="2">Uncharacterized protein AlNc14C369G11080</fullName>
    </submittedName>
</protein>
<keyword evidence="1" id="KW-1133">Transmembrane helix</keyword>
<keyword evidence="1" id="KW-0472">Membrane</keyword>
<dbReference type="HOGENOM" id="CLU_971201_0_0_1"/>
<evidence type="ECO:0000313" key="2">
    <source>
        <dbReference type="EMBL" id="CCA26383.1"/>
    </source>
</evidence>